<keyword evidence="5" id="KW-0808">Transferase</keyword>
<organism evidence="13">
    <name type="scientific">marine sediment metagenome</name>
    <dbReference type="NCBI Taxonomy" id="412755"/>
    <lineage>
        <taxon>unclassified sequences</taxon>
        <taxon>metagenomes</taxon>
        <taxon>ecological metagenomes</taxon>
    </lineage>
</organism>
<keyword evidence="7" id="KW-0418">Kinase</keyword>
<dbReference type="InterPro" id="IPR036393">
    <property type="entry name" value="AceGlu_kinase-like_sf"/>
</dbReference>
<evidence type="ECO:0000256" key="2">
    <source>
        <dbReference type="ARBA" id="ARBA00007614"/>
    </source>
</evidence>
<dbReference type="AlphaFoldDB" id="X1Q2R5"/>
<comment type="pathway">
    <text evidence="1">Pyrimidine metabolism; CTP biosynthesis via de novo pathway; UDP from UMP (UMPK route): step 1/1.</text>
</comment>
<dbReference type="GO" id="GO:0005524">
    <property type="term" value="F:ATP binding"/>
    <property type="evidence" value="ECO:0007669"/>
    <property type="project" value="UniProtKB-KW"/>
</dbReference>
<comment type="caution">
    <text evidence="13">The sequence shown here is derived from an EMBL/GenBank/DDBJ whole genome shotgun (WGS) entry which is preliminary data.</text>
</comment>
<evidence type="ECO:0000256" key="10">
    <source>
        <dbReference type="ARBA" id="ARBA00032092"/>
    </source>
</evidence>
<evidence type="ECO:0000256" key="8">
    <source>
        <dbReference type="ARBA" id="ARBA00022840"/>
    </source>
</evidence>
<feature type="non-terminal residue" evidence="13">
    <location>
        <position position="1"/>
    </location>
</feature>
<reference evidence="13" key="1">
    <citation type="journal article" date="2014" name="Front. Microbiol.">
        <title>High frequency of phylogenetically diverse reductive dehalogenase-homologous genes in deep subseafloor sedimentary metagenomes.</title>
        <authorList>
            <person name="Kawai M."/>
            <person name="Futagami T."/>
            <person name="Toyoda A."/>
            <person name="Takaki Y."/>
            <person name="Nishi S."/>
            <person name="Hori S."/>
            <person name="Arai W."/>
            <person name="Tsubouchi T."/>
            <person name="Morono Y."/>
            <person name="Uchiyama I."/>
            <person name="Ito T."/>
            <person name="Fujiyama A."/>
            <person name="Inagaki F."/>
            <person name="Takami H."/>
        </authorList>
    </citation>
    <scope>NUCLEOTIDE SEQUENCE</scope>
    <source>
        <strain evidence="13">Expedition CK06-06</strain>
    </source>
</reference>
<sequence>GKVCREYRDIGKTLSADWKLLDWIGIVATHLNASTFVAGLTGINGLKRKVHWVKMKPEKEALKEVKKHFGKKVVVAAGYEPGHSTDYDAAIFAEAVGADLLINASNIDGVYTADPKRYKSAKKLKRLGHSEFIKIIKKNVQAPGEYRLFDLPAAKTIKKAKIKTIIIDGKDPEEILRAVEGKHNGTVIG</sequence>
<dbReference type="InterPro" id="IPR011818">
    <property type="entry name" value="Uridylate_kinase_arch/spir"/>
</dbReference>
<evidence type="ECO:0000256" key="6">
    <source>
        <dbReference type="ARBA" id="ARBA00022741"/>
    </source>
</evidence>
<keyword evidence="11" id="KW-1133">Transmembrane helix</keyword>
<dbReference type="Gene3D" id="3.40.1160.10">
    <property type="entry name" value="Acetylglutamate kinase-like"/>
    <property type="match status" value="1"/>
</dbReference>
<dbReference type="Pfam" id="PF00696">
    <property type="entry name" value="AA_kinase"/>
    <property type="match status" value="1"/>
</dbReference>
<evidence type="ECO:0000256" key="5">
    <source>
        <dbReference type="ARBA" id="ARBA00022679"/>
    </source>
</evidence>
<feature type="transmembrane region" description="Helical" evidence="11">
    <location>
        <begin position="23"/>
        <end position="46"/>
    </location>
</feature>
<dbReference type="InterPro" id="IPR001048">
    <property type="entry name" value="Asp/Glu/Uridylate_kinase"/>
</dbReference>
<protein>
    <recommendedName>
        <fullName evidence="3">UMP kinase</fullName>
        <ecNumber evidence="3">2.7.4.22</ecNumber>
    </recommendedName>
    <alternativeName>
        <fullName evidence="10">Uridine monophosphate kinase</fullName>
    </alternativeName>
</protein>
<keyword evidence="4" id="KW-0963">Cytoplasm</keyword>
<feature type="domain" description="Aspartate/glutamate/uridylate kinase" evidence="12">
    <location>
        <begin position="18"/>
        <end position="168"/>
    </location>
</feature>
<keyword evidence="8" id="KW-0067">ATP-binding</keyword>
<evidence type="ECO:0000313" key="13">
    <source>
        <dbReference type="EMBL" id="GAI45385.1"/>
    </source>
</evidence>
<comment type="similarity">
    <text evidence="2">Belongs to the UMP kinase family.</text>
</comment>
<keyword evidence="11" id="KW-0472">Membrane</keyword>
<keyword evidence="6" id="KW-0547">Nucleotide-binding</keyword>
<gene>
    <name evidence="13" type="ORF">S06H3_45212</name>
</gene>
<accession>X1Q2R5</accession>
<evidence type="ECO:0000256" key="7">
    <source>
        <dbReference type="ARBA" id="ARBA00022777"/>
    </source>
</evidence>
<evidence type="ECO:0000256" key="3">
    <source>
        <dbReference type="ARBA" id="ARBA00012899"/>
    </source>
</evidence>
<evidence type="ECO:0000259" key="12">
    <source>
        <dbReference type="Pfam" id="PF00696"/>
    </source>
</evidence>
<dbReference type="EMBL" id="BARV01028202">
    <property type="protein sequence ID" value="GAI45385.1"/>
    <property type="molecule type" value="Genomic_DNA"/>
</dbReference>
<dbReference type="GO" id="GO:0033862">
    <property type="term" value="F:UMP kinase activity"/>
    <property type="evidence" value="ECO:0007669"/>
    <property type="project" value="UniProtKB-EC"/>
</dbReference>
<evidence type="ECO:0000256" key="1">
    <source>
        <dbReference type="ARBA" id="ARBA00004791"/>
    </source>
</evidence>
<dbReference type="PANTHER" id="PTHR42833">
    <property type="entry name" value="URIDYLATE KINASE"/>
    <property type="match status" value="1"/>
</dbReference>
<evidence type="ECO:0000256" key="11">
    <source>
        <dbReference type="SAM" id="Phobius"/>
    </source>
</evidence>
<dbReference type="SUPFAM" id="SSF53633">
    <property type="entry name" value="Carbamate kinase-like"/>
    <property type="match status" value="1"/>
</dbReference>
<proteinExistence type="inferred from homology"/>
<evidence type="ECO:0000256" key="4">
    <source>
        <dbReference type="ARBA" id="ARBA00022490"/>
    </source>
</evidence>
<keyword evidence="11" id="KW-0812">Transmembrane</keyword>
<dbReference type="NCBIfam" id="TIGR02076">
    <property type="entry name" value="pyrH_arch"/>
    <property type="match status" value="1"/>
</dbReference>
<evidence type="ECO:0000256" key="9">
    <source>
        <dbReference type="ARBA" id="ARBA00022975"/>
    </source>
</evidence>
<dbReference type="PANTHER" id="PTHR42833:SF4">
    <property type="entry name" value="URIDYLATE KINASE PUMPKIN, CHLOROPLASTIC"/>
    <property type="match status" value="1"/>
</dbReference>
<name>X1Q2R5_9ZZZZ</name>
<dbReference type="EC" id="2.7.4.22" evidence="3"/>
<dbReference type="GO" id="GO:0006225">
    <property type="term" value="P:UDP biosynthetic process"/>
    <property type="evidence" value="ECO:0007669"/>
    <property type="project" value="TreeGrafter"/>
</dbReference>
<keyword evidence="9" id="KW-0665">Pyrimidine biosynthesis</keyword>